<dbReference type="Gene3D" id="3.40.50.2000">
    <property type="entry name" value="Glycogen Phosphorylase B"/>
    <property type="match status" value="1"/>
</dbReference>
<dbReference type="PANTHER" id="PTHR12526">
    <property type="entry name" value="GLYCOSYLTRANSFERASE"/>
    <property type="match status" value="1"/>
</dbReference>
<organism evidence="2">
    <name type="scientific">marine sediment metagenome</name>
    <dbReference type="NCBI Taxonomy" id="412755"/>
    <lineage>
        <taxon>unclassified sequences</taxon>
        <taxon>metagenomes</taxon>
        <taxon>ecological metagenomes</taxon>
    </lineage>
</organism>
<dbReference type="InterPro" id="IPR001296">
    <property type="entry name" value="Glyco_trans_1"/>
</dbReference>
<proteinExistence type="predicted"/>
<gene>
    <name evidence="2" type="ORF">S01H4_48178</name>
</gene>
<evidence type="ECO:0000313" key="2">
    <source>
        <dbReference type="EMBL" id="GAG90556.1"/>
    </source>
</evidence>
<dbReference type="EMBL" id="BART01027128">
    <property type="protein sequence ID" value="GAG90556.1"/>
    <property type="molecule type" value="Genomic_DNA"/>
</dbReference>
<accession>X1D249</accession>
<dbReference type="SUPFAM" id="SSF53756">
    <property type="entry name" value="UDP-Glycosyltransferase/glycogen phosphorylase"/>
    <property type="match status" value="1"/>
</dbReference>
<feature type="domain" description="Glycosyl transferase family 1" evidence="1">
    <location>
        <begin position="64"/>
        <end position="223"/>
    </location>
</feature>
<name>X1D249_9ZZZZ</name>
<reference evidence="2" key="1">
    <citation type="journal article" date="2014" name="Front. Microbiol.">
        <title>High frequency of phylogenetically diverse reductive dehalogenase-homologous genes in deep subseafloor sedimentary metagenomes.</title>
        <authorList>
            <person name="Kawai M."/>
            <person name="Futagami T."/>
            <person name="Toyoda A."/>
            <person name="Takaki Y."/>
            <person name="Nishi S."/>
            <person name="Hori S."/>
            <person name="Arai W."/>
            <person name="Tsubouchi T."/>
            <person name="Morono Y."/>
            <person name="Uchiyama I."/>
            <person name="Ito T."/>
            <person name="Fujiyama A."/>
            <person name="Inagaki F."/>
            <person name="Takami H."/>
        </authorList>
    </citation>
    <scope>NUCLEOTIDE SEQUENCE</scope>
    <source>
        <strain evidence="2">Expedition CK06-06</strain>
    </source>
</reference>
<dbReference type="AlphaFoldDB" id="X1D249"/>
<comment type="caution">
    <text evidence="2">The sequence shown here is derived from an EMBL/GenBank/DDBJ whole genome shotgun (WGS) entry which is preliminary data.</text>
</comment>
<evidence type="ECO:0000259" key="1">
    <source>
        <dbReference type="Pfam" id="PF00534"/>
    </source>
</evidence>
<dbReference type="GO" id="GO:0016757">
    <property type="term" value="F:glycosyltransferase activity"/>
    <property type="evidence" value="ECO:0007669"/>
    <property type="project" value="InterPro"/>
</dbReference>
<dbReference type="Pfam" id="PF00534">
    <property type="entry name" value="Glycos_transf_1"/>
    <property type="match status" value="1"/>
</dbReference>
<sequence>FMKLLRLGTKRIQLSTVKNDSLLKQKFIHEYRFSDSDVDEIPHPCNPIRDRLDSAEALHQLRLDGRSVILIFGYIRRGKGFEVALEALNKIKQEIPNVLLLIAGKVQDLESSTYLVQLKKMIQELGLEESVRFDSHYIPDDEVPLYFSAASIILVPYTESVGASGPIHNYAGYGTPIIAANVGYHMRETLGGTLTLFMNRDSADLAHKVITLLDDNELRKELVAKQCKYVANESWDVAAKRTMQNYERIIF</sequence>
<protein>
    <recommendedName>
        <fullName evidence="1">Glycosyl transferase family 1 domain-containing protein</fullName>
    </recommendedName>
</protein>
<feature type="non-terminal residue" evidence="2">
    <location>
        <position position="1"/>
    </location>
</feature>